<comment type="caution">
    <text evidence="1">The sequence shown here is derived from an EMBL/GenBank/DDBJ whole genome shotgun (WGS) entry which is preliminary data.</text>
</comment>
<proteinExistence type="predicted"/>
<accession>A0A9X0B2V9</accession>
<gene>
    <name evidence="1" type="ORF">N7509_008629</name>
</gene>
<organism evidence="1 2">
    <name type="scientific">Penicillium cosmopolitanum</name>
    <dbReference type="NCBI Taxonomy" id="1131564"/>
    <lineage>
        <taxon>Eukaryota</taxon>
        <taxon>Fungi</taxon>
        <taxon>Dikarya</taxon>
        <taxon>Ascomycota</taxon>
        <taxon>Pezizomycotina</taxon>
        <taxon>Eurotiomycetes</taxon>
        <taxon>Eurotiomycetidae</taxon>
        <taxon>Eurotiales</taxon>
        <taxon>Aspergillaceae</taxon>
        <taxon>Penicillium</taxon>
    </lineage>
</organism>
<dbReference type="Proteomes" id="UP001147747">
    <property type="component" value="Unassembled WGS sequence"/>
</dbReference>
<sequence length="72" mass="8161">MSLVSTNCQTVLGKEPFDKDDHFQILMGLQPLGILPPENILQRPAIYQLFSVFAKFRQARESFVPTPSLALR</sequence>
<evidence type="ECO:0000313" key="2">
    <source>
        <dbReference type="Proteomes" id="UP001147747"/>
    </source>
</evidence>
<dbReference type="GeneID" id="81372246"/>
<evidence type="ECO:0000313" key="1">
    <source>
        <dbReference type="EMBL" id="KAJ5386088.1"/>
    </source>
</evidence>
<reference evidence="1" key="2">
    <citation type="journal article" date="2023" name="IMA Fungus">
        <title>Comparative genomic study of the Penicillium genus elucidates a diverse pangenome and 15 lateral gene transfer events.</title>
        <authorList>
            <person name="Petersen C."/>
            <person name="Sorensen T."/>
            <person name="Nielsen M.R."/>
            <person name="Sondergaard T.E."/>
            <person name="Sorensen J.L."/>
            <person name="Fitzpatrick D.A."/>
            <person name="Frisvad J.C."/>
            <person name="Nielsen K.L."/>
        </authorList>
    </citation>
    <scope>NUCLEOTIDE SEQUENCE</scope>
    <source>
        <strain evidence="1">IBT 29677</strain>
    </source>
</reference>
<name>A0A9X0B2V9_9EURO</name>
<dbReference type="RefSeq" id="XP_056483886.1">
    <property type="nucleotide sequence ID" value="XM_056633266.1"/>
</dbReference>
<dbReference type="EMBL" id="JAPZBU010000009">
    <property type="protein sequence ID" value="KAJ5386088.1"/>
    <property type="molecule type" value="Genomic_DNA"/>
</dbReference>
<reference evidence="1" key="1">
    <citation type="submission" date="2022-12" db="EMBL/GenBank/DDBJ databases">
        <authorList>
            <person name="Petersen C."/>
        </authorList>
    </citation>
    <scope>NUCLEOTIDE SEQUENCE</scope>
    <source>
        <strain evidence="1">IBT 29677</strain>
    </source>
</reference>
<keyword evidence="2" id="KW-1185">Reference proteome</keyword>
<dbReference type="AlphaFoldDB" id="A0A9X0B2V9"/>
<protein>
    <submittedName>
        <fullName evidence="1">Uncharacterized protein</fullName>
    </submittedName>
</protein>